<comment type="caution">
    <text evidence="1">The sequence shown here is derived from an EMBL/GenBank/DDBJ whole genome shotgun (WGS) entry which is preliminary data.</text>
</comment>
<dbReference type="EMBL" id="BPLR01008544">
    <property type="protein sequence ID" value="GIY25444.1"/>
    <property type="molecule type" value="Genomic_DNA"/>
</dbReference>
<name>A0AAV4RUY7_CAEEX</name>
<gene>
    <name evidence="1" type="ORF">CEXT_654141</name>
</gene>
<dbReference type="Proteomes" id="UP001054945">
    <property type="component" value="Unassembled WGS sequence"/>
</dbReference>
<keyword evidence="2" id="KW-1185">Reference proteome</keyword>
<organism evidence="1 2">
    <name type="scientific">Caerostris extrusa</name>
    <name type="common">Bark spider</name>
    <name type="synonym">Caerostris bankana</name>
    <dbReference type="NCBI Taxonomy" id="172846"/>
    <lineage>
        <taxon>Eukaryota</taxon>
        <taxon>Metazoa</taxon>
        <taxon>Ecdysozoa</taxon>
        <taxon>Arthropoda</taxon>
        <taxon>Chelicerata</taxon>
        <taxon>Arachnida</taxon>
        <taxon>Araneae</taxon>
        <taxon>Araneomorphae</taxon>
        <taxon>Entelegynae</taxon>
        <taxon>Araneoidea</taxon>
        <taxon>Araneidae</taxon>
        <taxon>Caerostris</taxon>
    </lineage>
</organism>
<dbReference type="AlphaFoldDB" id="A0AAV4RUY7"/>
<evidence type="ECO:0000313" key="2">
    <source>
        <dbReference type="Proteomes" id="UP001054945"/>
    </source>
</evidence>
<accession>A0AAV4RUY7</accession>
<sequence>MCSTFEYKASSIFLQIKFEAPRRDFEPAPVFVGATRALTTRPLTPLIHLSPPLLSFPNNSRDGKEKKIGCTPPSLDCFLLLRVSAQLKMPVAWVLREVVTFPHLSFGSWCRRWASPARSGAAAS</sequence>
<proteinExistence type="predicted"/>
<reference evidence="1 2" key="1">
    <citation type="submission" date="2021-06" db="EMBL/GenBank/DDBJ databases">
        <title>Caerostris extrusa draft genome.</title>
        <authorList>
            <person name="Kono N."/>
            <person name="Arakawa K."/>
        </authorList>
    </citation>
    <scope>NUCLEOTIDE SEQUENCE [LARGE SCALE GENOMIC DNA]</scope>
</reference>
<protein>
    <submittedName>
        <fullName evidence="1">Uncharacterized protein</fullName>
    </submittedName>
</protein>
<evidence type="ECO:0000313" key="1">
    <source>
        <dbReference type="EMBL" id="GIY25444.1"/>
    </source>
</evidence>